<dbReference type="AlphaFoldDB" id="A0A2P8PW46"/>
<reference evidence="2 3" key="1">
    <citation type="submission" date="2018-03" db="EMBL/GenBank/DDBJ databases">
        <title>Streptomyces dioscori sp. nov., a novel endophytic actinobacterium isolated from bulbil of Dioscorea bulbifera L.</title>
        <authorList>
            <person name="Zhikuan W."/>
        </authorList>
    </citation>
    <scope>NUCLEOTIDE SEQUENCE [LARGE SCALE GENOMIC DNA]</scope>
    <source>
        <strain evidence="2 3">A217</strain>
    </source>
</reference>
<feature type="compositionally biased region" description="Basic and acidic residues" evidence="1">
    <location>
        <begin position="55"/>
        <end position="66"/>
    </location>
</feature>
<evidence type="ECO:0000313" key="2">
    <source>
        <dbReference type="EMBL" id="PSM38225.1"/>
    </source>
</evidence>
<feature type="compositionally biased region" description="Basic and acidic residues" evidence="1">
    <location>
        <begin position="78"/>
        <end position="87"/>
    </location>
</feature>
<protein>
    <submittedName>
        <fullName evidence="2">Uncharacterized protein</fullName>
    </submittedName>
</protein>
<gene>
    <name evidence="2" type="ORF">C6Y14_38510</name>
</gene>
<proteinExistence type="predicted"/>
<feature type="compositionally biased region" description="Basic and acidic residues" evidence="1">
    <location>
        <begin position="16"/>
        <end position="35"/>
    </location>
</feature>
<sequence>MTTRDRGPGHRPAHRPARDERKKHAEHPEYPEHPETAAGEVLHAAEEAETAVVDDGERRGTDREAADALTPNEDAQDDVQRRDRRDS</sequence>
<dbReference type="RefSeq" id="WP_107021556.1">
    <property type="nucleotide sequence ID" value="NZ_KZ679057.1"/>
</dbReference>
<evidence type="ECO:0000256" key="1">
    <source>
        <dbReference type="SAM" id="MobiDB-lite"/>
    </source>
</evidence>
<keyword evidence="3" id="KW-1185">Reference proteome</keyword>
<comment type="caution">
    <text evidence="2">The sequence shown here is derived from an EMBL/GenBank/DDBJ whole genome shotgun (WGS) entry which is preliminary data.</text>
</comment>
<organism evidence="2 3">
    <name type="scientific">Streptomyces dioscori</name>
    <dbReference type="NCBI Taxonomy" id="2109333"/>
    <lineage>
        <taxon>Bacteria</taxon>
        <taxon>Bacillati</taxon>
        <taxon>Actinomycetota</taxon>
        <taxon>Actinomycetes</taxon>
        <taxon>Kitasatosporales</taxon>
        <taxon>Streptomycetaceae</taxon>
        <taxon>Streptomyces</taxon>
        <taxon>Streptomyces aurantiacus group</taxon>
    </lineage>
</organism>
<accession>A0A2P8PW46</accession>
<evidence type="ECO:0000313" key="3">
    <source>
        <dbReference type="Proteomes" id="UP000240429"/>
    </source>
</evidence>
<dbReference type="EMBL" id="PYBJ01000031">
    <property type="protein sequence ID" value="PSM38225.1"/>
    <property type="molecule type" value="Genomic_DNA"/>
</dbReference>
<name>A0A2P8PW46_9ACTN</name>
<feature type="region of interest" description="Disordered" evidence="1">
    <location>
        <begin position="1"/>
        <end position="87"/>
    </location>
</feature>
<dbReference type="Proteomes" id="UP000240429">
    <property type="component" value="Unassembled WGS sequence"/>
</dbReference>